<dbReference type="GO" id="GO:0015995">
    <property type="term" value="P:chlorophyll biosynthetic process"/>
    <property type="evidence" value="ECO:0007669"/>
    <property type="project" value="UniProtKB-KW"/>
</dbReference>
<dbReference type="EC" id="1.3.1.83" evidence="2"/>
<gene>
    <name evidence="14" type="ORF">EKD02_05430</name>
    <name evidence="12" type="ORF">FP507_00100</name>
    <name evidence="13" type="ORF">GJ685_05170</name>
</gene>
<name>A0A3S0NJ32_CHLPH</name>
<dbReference type="PRINTS" id="PR00420">
    <property type="entry name" value="RNGMNOXGNASE"/>
</dbReference>
<dbReference type="SUPFAM" id="SSF51905">
    <property type="entry name" value="FAD/NAD(P)-binding domain"/>
    <property type="match status" value="1"/>
</dbReference>
<keyword evidence="6" id="KW-0149">Chlorophyll biosynthesis</keyword>
<protein>
    <recommendedName>
        <fullName evidence="10">Geranylgeranyl diphosphate reductase</fullName>
        <ecNumber evidence="2">1.3.1.83</ecNumber>
    </recommendedName>
    <alternativeName>
        <fullName evidence="8">Geranylgeranyl reductase</fullName>
    </alternativeName>
</protein>
<evidence type="ECO:0000313" key="17">
    <source>
        <dbReference type="Proteomes" id="UP000489351"/>
    </source>
</evidence>
<dbReference type="EMBL" id="VMRG01000001">
    <property type="protein sequence ID" value="KAA6231688.1"/>
    <property type="molecule type" value="Genomic_DNA"/>
</dbReference>
<evidence type="ECO:0000256" key="1">
    <source>
        <dbReference type="ARBA" id="ARBA00006632"/>
    </source>
</evidence>
<dbReference type="AlphaFoldDB" id="A0A3S0NJ32"/>
<evidence type="ECO:0000313" key="12">
    <source>
        <dbReference type="EMBL" id="KAA6231688.1"/>
    </source>
</evidence>
<evidence type="ECO:0000256" key="8">
    <source>
        <dbReference type="ARBA" id="ARBA00033069"/>
    </source>
</evidence>
<dbReference type="EMBL" id="WUBZ01000013">
    <property type="protein sequence ID" value="MWV54453.1"/>
    <property type="molecule type" value="Genomic_DNA"/>
</dbReference>
<evidence type="ECO:0000256" key="10">
    <source>
        <dbReference type="ARBA" id="ARBA00067637"/>
    </source>
</evidence>
<keyword evidence="17" id="KW-1185">Reference proteome</keyword>
<dbReference type="FunFam" id="3.50.50.60:FF:000083">
    <property type="entry name" value="Geranylgeranyl diphosphate reductase"/>
    <property type="match status" value="1"/>
</dbReference>
<reference evidence="14 15" key="1">
    <citation type="submission" date="2018-12" db="EMBL/GenBank/DDBJ databases">
        <authorList>
            <person name="Lunina O.N."/>
            <person name="Grouzdev D.S."/>
            <person name="Gorlenko V.M."/>
            <person name="Savvichev A.S."/>
        </authorList>
    </citation>
    <scope>NUCLEOTIDE SEQUENCE [LARGE SCALE GENOMIC DNA]</scope>
    <source>
        <strain evidence="14 15">BrKhr-17</strain>
    </source>
</reference>
<evidence type="ECO:0000256" key="4">
    <source>
        <dbReference type="ARBA" id="ARBA00022857"/>
    </source>
</evidence>
<comment type="caution">
    <text evidence="14">The sequence shown here is derived from an EMBL/GenBank/DDBJ whole genome shotgun (WGS) entry which is preliminary data.</text>
</comment>
<proteinExistence type="inferred from homology"/>
<feature type="domain" description="FAD-binding" evidence="11">
    <location>
        <begin position="3"/>
        <end position="306"/>
    </location>
</feature>
<evidence type="ECO:0000313" key="13">
    <source>
        <dbReference type="EMBL" id="MWV54453.1"/>
    </source>
</evidence>
<accession>A0A3S0NJ32</accession>
<dbReference type="Proteomes" id="UP000489351">
    <property type="component" value="Unassembled WGS sequence"/>
</dbReference>
<dbReference type="GO" id="GO:0015979">
    <property type="term" value="P:photosynthesis"/>
    <property type="evidence" value="ECO:0007669"/>
    <property type="project" value="UniProtKB-KW"/>
</dbReference>
<evidence type="ECO:0000256" key="6">
    <source>
        <dbReference type="ARBA" id="ARBA00023171"/>
    </source>
</evidence>
<keyword evidence="3" id="KW-0602">Photosynthesis</keyword>
<evidence type="ECO:0000256" key="2">
    <source>
        <dbReference type="ARBA" id="ARBA00012380"/>
    </source>
</evidence>
<dbReference type="NCBIfam" id="TIGR02032">
    <property type="entry name" value="GG-red-SF"/>
    <property type="match status" value="1"/>
</dbReference>
<dbReference type="InterPro" id="IPR050407">
    <property type="entry name" value="Geranylgeranyl_reductase"/>
</dbReference>
<reference evidence="13 17" key="3">
    <citation type="submission" date="2019-11" db="EMBL/GenBank/DDBJ databases">
        <title>Green- and brown-colored morphotypes of Chlorobia in the stratified aquatic ecosystems of Kandalaksha Gulf (White Sea): A model for study of the accessory genome evolution.</title>
        <authorList>
            <person name="Grouzdev D.S."/>
        </authorList>
    </citation>
    <scope>NUCLEOTIDE SEQUENCE [LARGE SCALE GENOMIC DNA]</scope>
    <source>
        <strain evidence="13 17">ZM</strain>
    </source>
</reference>
<sequence>MRYDTAVIGGGPSGAVAAAELARAGLSVILLERNLENIKPCGGAIPLGLIEEFSIPDELVEKKLSRMRARSPKGRTIEMVMPNGFVGMVRREKFDHWLRSEAEKAGAEVREGLMSSIMPTDDGYLITTLNDKIPPFEARHIIGADGANSKTAEELSFPQNELKVIAMQQRFHYTPSIERFRTMVEIWFDGEVSPDFYGWIFPKADHLAIGTGTEDNRHSIKGLQKRFVEKIGITDAPFLEEAAKIPMKPRKSFSSAKNILVGDAAGLVTPANGEGIFFAMRSGKLGAQAMIRHIREGAPLQEYEKEFRRLYAPIFFGLEVLQSVYYKTDRLRESFVAICADRDVQNITFDSYLYKKMVPAKWGVQMKIFSKNIYHLIKGG</sequence>
<dbReference type="Pfam" id="PF01494">
    <property type="entry name" value="FAD_binding_3"/>
    <property type="match status" value="1"/>
</dbReference>
<evidence type="ECO:0000256" key="9">
    <source>
        <dbReference type="ARBA" id="ARBA00047837"/>
    </source>
</evidence>
<evidence type="ECO:0000256" key="3">
    <source>
        <dbReference type="ARBA" id="ARBA00022531"/>
    </source>
</evidence>
<evidence type="ECO:0000313" key="14">
    <source>
        <dbReference type="EMBL" id="RTY38141.1"/>
    </source>
</evidence>
<dbReference type="PANTHER" id="PTHR42685:SF4">
    <property type="entry name" value="GERANYLGERANYL DIPHOSPHATE REDUCTASE, CHLOROPLASTIC"/>
    <property type="match status" value="1"/>
</dbReference>
<dbReference type="RefSeq" id="WP_011889282.1">
    <property type="nucleotide sequence ID" value="NZ_CP041698.1"/>
</dbReference>
<dbReference type="InterPro" id="IPR036188">
    <property type="entry name" value="FAD/NAD-bd_sf"/>
</dbReference>
<dbReference type="GO" id="GO:0071949">
    <property type="term" value="F:FAD binding"/>
    <property type="evidence" value="ECO:0007669"/>
    <property type="project" value="InterPro"/>
</dbReference>
<dbReference type="Proteomes" id="UP000279908">
    <property type="component" value="Unassembled WGS sequence"/>
</dbReference>
<dbReference type="GO" id="GO:0102067">
    <property type="term" value="F:geranylgeranyl diphosphate reductase activity"/>
    <property type="evidence" value="ECO:0007669"/>
    <property type="project" value="UniProtKB-EC"/>
</dbReference>
<dbReference type="PANTHER" id="PTHR42685">
    <property type="entry name" value="GERANYLGERANYL DIPHOSPHATE REDUCTASE"/>
    <property type="match status" value="1"/>
</dbReference>
<evidence type="ECO:0000256" key="5">
    <source>
        <dbReference type="ARBA" id="ARBA00023002"/>
    </source>
</evidence>
<dbReference type="GO" id="GO:0045550">
    <property type="term" value="F:geranylgeranyl reductase activity"/>
    <property type="evidence" value="ECO:0007669"/>
    <property type="project" value="InterPro"/>
</dbReference>
<evidence type="ECO:0000256" key="7">
    <source>
        <dbReference type="ARBA" id="ARBA00023444"/>
    </source>
</evidence>
<dbReference type="EMBL" id="RXYK01000006">
    <property type="protein sequence ID" value="RTY38141.1"/>
    <property type="molecule type" value="Genomic_DNA"/>
</dbReference>
<dbReference type="NCBIfam" id="TIGR02023">
    <property type="entry name" value="BchP-ChlP"/>
    <property type="match status" value="1"/>
</dbReference>
<dbReference type="Proteomes" id="UP000327458">
    <property type="component" value="Unassembled WGS sequence"/>
</dbReference>
<keyword evidence="5" id="KW-0560">Oxidoreductase</keyword>
<keyword evidence="4" id="KW-0521">NADP</keyword>
<comment type="similarity">
    <text evidence="1">Belongs to the geranylgeranyl reductase family. ChlP subfamily.</text>
</comment>
<dbReference type="InterPro" id="IPR002938">
    <property type="entry name" value="FAD-bd"/>
</dbReference>
<dbReference type="Gene3D" id="3.50.50.60">
    <property type="entry name" value="FAD/NAD(P)-binding domain"/>
    <property type="match status" value="1"/>
</dbReference>
<evidence type="ECO:0000259" key="11">
    <source>
        <dbReference type="Pfam" id="PF01494"/>
    </source>
</evidence>
<dbReference type="InterPro" id="IPR011777">
    <property type="entry name" value="Geranylgeranyl_Rdtase_fam"/>
</dbReference>
<comment type="pathway">
    <text evidence="7">Porphyrin-containing compound metabolism.</text>
</comment>
<evidence type="ECO:0000313" key="15">
    <source>
        <dbReference type="Proteomes" id="UP000279908"/>
    </source>
</evidence>
<reference evidence="12 16" key="2">
    <citation type="submission" date="2019-07" db="EMBL/GenBank/DDBJ databases">
        <title>Draft genome Sequence of Chlorobium phaeovibrioides sp. strain PhvTcv-s14, from the Phylum Chlorobi.</title>
        <authorList>
            <person name="Babenko V."/>
            <person name="Boldyreva D."/>
            <person name="Kanygina A."/>
            <person name="Selezneva O."/>
            <person name="Akopiyan T."/>
            <person name="Lunina O."/>
        </authorList>
    </citation>
    <scope>NUCLEOTIDE SEQUENCE [LARGE SCALE GENOMIC DNA]</scope>
    <source>
        <strain evidence="12 16">GrTcv12</strain>
    </source>
</reference>
<dbReference type="InterPro" id="IPR010253">
    <property type="entry name" value="BchP_ChlP_pln/prok"/>
</dbReference>
<organism evidence="14 15">
    <name type="scientific">Chlorobium phaeovibrioides</name>
    <dbReference type="NCBI Taxonomy" id="1094"/>
    <lineage>
        <taxon>Bacteria</taxon>
        <taxon>Pseudomonadati</taxon>
        <taxon>Chlorobiota</taxon>
        <taxon>Chlorobiia</taxon>
        <taxon>Chlorobiales</taxon>
        <taxon>Chlorobiaceae</taxon>
        <taxon>Chlorobium/Pelodictyon group</taxon>
        <taxon>Chlorobium</taxon>
    </lineage>
</organism>
<comment type="catalytic activity">
    <reaction evidence="9">
        <text>phytyl diphosphate + 3 NADP(+) = geranylgeranyl diphosphate + 3 NADPH + 3 H(+)</text>
        <dbReference type="Rhea" id="RHEA:26229"/>
        <dbReference type="ChEBI" id="CHEBI:15378"/>
        <dbReference type="ChEBI" id="CHEBI:57533"/>
        <dbReference type="ChEBI" id="CHEBI:57783"/>
        <dbReference type="ChEBI" id="CHEBI:58349"/>
        <dbReference type="ChEBI" id="CHEBI:75434"/>
        <dbReference type="EC" id="1.3.1.83"/>
    </reaction>
</comment>
<dbReference type="OMA" id="MVNPFNG"/>
<evidence type="ECO:0000313" key="16">
    <source>
        <dbReference type="Proteomes" id="UP000327458"/>
    </source>
</evidence>